<feature type="compositionally biased region" description="Polar residues" evidence="1">
    <location>
        <begin position="629"/>
        <end position="655"/>
    </location>
</feature>
<feature type="region of interest" description="Disordered" evidence="1">
    <location>
        <begin position="76"/>
        <end position="102"/>
    </location>
</feature>
<gene>
    <name evidence="2" type="ORF">KUF71_026177</name>
</gene>
<sequence length="1062" mass="119068">MVGRQPKIPHDSFQEIILKYEVTSEKGVIFGPCHEVWLEISKAVDSVFTPNYCYVYVKDNRHGIYDRFLKDRNIERPAESSSEDFGSKESDSSNPDDDFQEKKTEIKPMMTFSLLIPPEQWNQMKPVTTECQRKERPSGKRSRLTLPPYTWEPIIMELLWSNHKIPCPYSFSHGTVYTSETRDCYIKIDAACKECGASATATILVEPQGEEHVPLKWHANDSRGVPHKKKRPLSYSLREKVGGILQGQSASAFRKNEAFSLMEHAQMHIFRTMCKENYTVLAIDASGSLVLRPSMPSGSTPHIFLYEGVISAGTEQLPIMQMLSARQDAGIIKFWIDEFLRQGAPIPHETVTDHSKAIINAVVVTFGGSSSLKDYFERCFFILTSTDSIVDPEVVLPKTYLRLDPAHLFGGAAKWPEWKNKLTKRLKPFYLQCLGLLVLETTLEGFKDTFSKVARVASHQFTNDLVTQELNDLIKRIEGIPTEITEIMQAAETYDSADEDLIECFDEEDPTPMGEDLSNYVKNIRKAIYHTAAEEDGPPNPYYVPDVMKRFLLLLPDFLLWTAILVDTFRSATLTGSSARVESDFGNLKRNILGNTHPLRLDKFLAKHLVAVEGTCHIVQAEKTCQRKNCTENSGGADSPNTSENIQSNEDSPSENGGEDDIRNDQKKNNIMNSRDDVDKDLTEKTIQNIKKNKVQKRKRINSTDEEEEDITDHQRSLSETEDWRGKGKATPYLNTNPELSLVLNSNSLQAPRDRLLVNGLKKGFINTSGNTKVQVKNTCAFDVLTQIITNGYIQYGVYRSNIESHLSDDGDHDLLSTCKSLAVNGAVHKTYLLRVVALSKITQPAHVVGSAKSTTRSRKSTVNITYDCFSDLVDVSRQLLRDLMSATLKFKCSLRSFRRCTPDDEIQVVNADVGVILDQGIRSLGTAILVSLKMMTAADPLPEGNTREVACPLPCTGMASITCEFGPHLIVNVDQFGSCESGDVSPAVTKVKIQEFPTKLCLLGTEFILCGIAARQPGHYVAYGRRAGGQWEVYNDLVKSVKRVKDTHLIQPVLAMYVRLL</sequence>
<protein>
    <submittedName>
        <fullName evidence="2">120.7 kDa protein in NOF-FB transposable element</fullName>
    </submittedName>
</protein>
<feature type="region of interest" description="Disordered" evidence="1">
    <location>
        <begin position="629"/>
        <end position="732"/>
    </location>
</feature>
<name>A0AAE1LGR7_9NEOP</name>
<dbReference type="AlphaFoldDB" id="A0AAE1LGR7"/>
<comment type="caution">
    <text evidence="2">The sequence shown here is derived from an EMBL/GenBank/DDBJ whole genome shotgun (WGS) entry which is preliminary data.</text>
</comment>
<feature type="compositionally biased region" description="Basic and acidic residues" evidence="1">
    <location>
        <begin position="660"/>
        <end position="684"/>
    </location>
</feature>
<feature type="compositionally biased region" description="Basic residues" evidence="1">
    <location>
        <begin position="691"/>
        <end position="701"/>
    </location>
</feature>
<evidence type="ECO:0000256" key="1">
    <source>
        <dbReference type="SAM" id="MobiDB-lite"/>
    </source>
</evidence>
<reference evidence="2" key="2">
    <citation type="journal article" date="2023" name="BMC Genomics">
        <title>Pest status, molecular evolution, and epigenetic factors derived from the genome assembly of Frankliniella fusca, a thysanopteran phytovirus vector.</title>
        <authorList>
            <person name="Catto M.A."/>
            <person name="Labadie P.E."/>
            <person name="Jacobson A.L."/>
            <person name="Kennedy G.G."/>
            <person name="Srinivasan R."/>
            <person name="Hunt B.G."/>
        </authorList>
    </citation>
    <scope>NUCLEOTIDE SEQUENCE</scope>
    <source>
        <strain evidence="2">PL_HMW_Pooled</strain>
    </source>
</reference>
<reference evidence="2" key="1">
    <citation type="submission" date="2021-07" db="EMBL/GenBank/DDBJ databases">
        <authorList>
            <person name="Catto M.A."/>
            <person name="Jacobson A."/>
            <person name="Kennedy G."/>
            <person name="Labadie P."/>
            <person name="Hunt B.G."/>
            <person name="Srinivasan R."/>
        </authorList>
    </citation>
    <scope>NUCLEOTIDE SEQUENCE</scope>
    <source>
        <strain evidence="2">PL_HMW_Pooled</strain>
        <tissue evidence="2">Head</tissue>
    </source>
</reference>
<accession>A0AAE1LGR7</accession>
<dbReference type="Proteomes" id="UP001219518">
    <property type="component" value="Unassembled WGS sequence"/>
</dbReference>
<dbReference type="EMBL" id="JAHWGI010000727">
    <property type="protein sequence ID" value="KAK3917482.1"/>
    <property type="molecule type" value="Genomic_DNA"/>
</dbReference>
<proteinExistence type="predicted"/>
<organism evidence="2 3">
    <name type="scientific">Frankliniella fusca</name>
    <dbReference type="NCBI Taxonomy" id="407009"/>
    <lineage>
        <taxon>Eukaryota</taxon>
        <taxon>Metazoa</taxon>
        <taxon>Ecdysozoa</taxon>
        <taxon>Arthropoda</taxon>
        <taxon>Hexapoda</taxon>
        <taxon>Insecta</taxon>
        <taxon>Pterygota</taxon>
        <taxon>Neoptera</taxon>
        <taxon>Paraneoptera</taxon>
        <taxon>Thysanoptera</taxon>
        <taxon>Terebrantia</taxon>
        <taxon>Thripoidea</taxon>
        <taxon>Thripidae</taxon>
        <taxon>Frankliniella</taxon>
    </lineage>
</organism>
<evidence type="ECO:0000313" key="3">
    <source>
        <dbReference type="Proteomes" id="UP001219518"/>
    </source>
</evidence>
<feature type="compositionally biased region" description="Basic and acidic residues" evidence="1">
    <location>
        <begin position="712"/>
        <end position="726"/>
    </location>
</feature>
<keyword evidence="3" id="KW-1185">Reference proteome</keyword>
<evidence type="ECO:0000313" key="2">
    <source>
        <dbReference type="EMBL" id="KAK3917482.1"/>
    </source>
</evidence>